<evidence type="ECO:0000313" key="3">
    <source>
        <dbReference type="EMBL" id="GAA4860652.1"/>
    </source>
</evidence>
<reference evidence="4" key="1">
    <citation type="journal article" date="2019" name="Int. J. Syst. Evol. Microbiol.">
        <title>The Global Catalogue of Microorganisms (GCM) 10K type strain sequencing project: providing services to taxonomists for standard genome sequencing and annotation.</title>
        <authorList>
            <consortium name="The Broad Institute Genomics Platform"/>
            <consortium name="The Broad Institute Genome Sequencing Center for Infectious Disease"/>
            <person name="Wu L."/>
            <person name="Ma J."/>
        </authorList>
    </citation>
    <scope>NUCLEOTIDE SEQUENCE [LARGE SCALE GENOMIC DNA]</scope>
    <source>
        <strain evidence="4">JCM 18392</strain>
    </source>
</reference>
<name>A0ABP9E0G2_9GAMM</name>
<dbReference type="Pfam" id="PF04264">
    <property type="entry name" value="YceI"/>
    <property type="match status" value="1"/>
</dbReference>
<protein>
    <submittedName>
        <fullName evidence="3">YceI family protein</fullName>
    </submittedName>
</protein>
<evidence type="ECO:0000313" key="4">
    <source>
        <dbReference type="Proteomes" id="UP001501323"/>
    </source>
</evidence>
<accession>A0ABP9E0G2</accession>
<proteinExistence type="predicted"/>
<feature type="region of interest" description="Disordered" evidence="1">
    <location>
        <begin position="200"/>
        <end position="265"/>
    </location>
</feature>
<sequence length="265" mass="27892">MPHVPRPAAIVPTVIVVASLLAIAGARAAGAETYALDPVHTRVQFAVDHAGFSKALGTVSGSSGVLRFDPEDWGTAMLRADIPLSRLDLGDEKWNRATMARNLLDVENHPVARFVSTRVQPLSPGRACVFGDLRLRGVTREVVLDVRLNGLGRHPLPPFRRTVGFSATTTLSRSDFGITAWQSVIGDRVDLRIEAEATRSRARLDTSGDEGGEGDRVDDDHIAGTGAGGSPPTDPAPSPMDVAAPGLTGAPQTADAGRGQEPPCS</sequence>
<feature type="domain" description="Lipid/polyisoprenoid-binding YceI-like" evidence="2">
    <location>
        <begin position="33"/>
        <end position="198"/>
    </location>
</feature>
<dbReference type="SMART" id="SM00867">
    <property type="entry name" value="YceI"/>
    <property type="match status" value="1"/>
</dbReference>
<feature type="compositionally biased region" description="Basic and acidic residues" evidence="1">
    <location>
        <begin position="213"/>
        <end position="222"/>
    </location>
</feature>
<comment type="caution">
    <text evidence="3">The sequence shown here is derived from an EMBL/GenBank/DDBJ whole genome shotgun (WGS) entry which is preliminary data.</text>
</comment>
<gene>
    <name evidence="3" type="ORF">GCM10023332_10850</name>
</gene>
<organism evidence="3 4">
    <name type="scientific">Luteimonas vadosa</name>
    <dbReference type="NCBI Taxonomy" id="1165507"/>
    <lineage>
        <taxon>Bacteria</taxon>
        <taxon>Pseudomonadati</taxon>
        <taxon>Pseudomonadota</taxon>
        <taxon>Gammaproteobacteria</taxon>
        <taxon>Lysobacterales</taxon>
        <taxon>Lysobacteraceae</taxon>
        <taxon>Luteimonas</taxon>
    </lineage>
</organism>
<dbReference type="SUPFAM" id="SSF101874">
    <property type="entry name" value="YceI-like"/>
    <property type="match status" value="1"/>
</dbReference>
<evidence type="ECO:0000256" key="1">
    <source>
        <dbReference type="SAM" id="MobiDB-lite"/>
    </source>
</evidence>
<dbReference type="Proteomes" id="UP001501323">
    <property type="component" value="Unassembled WGS sequence"/>
</dbReference>
<dbReference type="InterPro" id="IPR007372">
    <property type="entry name" value="Lipid/polyisoprenoid-bd_YceI"/>
</dbReference>
<dbReference type="Gene3D" id="2.40.128.110">
    <property type="entry name" value="Lipid/polyisoprenoid-binding, YceI-like"/>
    <property type="match status" value="1"/>
</dbReference>
<dbReference type="PANTHER" id="PTHR34406">
    <property type="entry name" value="PROTEIN YCEI"/>
    <property type="match status" value="1"/>
</dbReference>
<dbReference type="PANTHER" id="PTHR34406:SF1">
    <property type="entry name" value="PROTEIN YCEI"/>
    <property type="match status" value="1"/>
</dbReference>
<dbReference type="EMBL" id="BAABJY010000001">
    <property type="protein sequence ID" value="GAA4860652.1"/>
    <property type="molecule type" value="Genomic_DNA"/>
</dbReference>
<evidence type="ECO:0000259" key="2">
    <source>
        <dbReference type="SMART" id="SM00867"/>
    </source>
</evidence>
<dbReference type="InterPro" id="IPR036761">
    <property type="entry name" value="TTHA0802/YceI-like_sf"/>
</dbReference>
<keyword evidence="4" id="KW-1185">Reference proteome</keyword>